<evidence type="ECO:0000313" key="1">
    <source>
        <dbReference type="Proteomes" id="UP000694844"/>
    </source>
</evidence>
<accession>A0A8B8D1R6</accession>
<dbReference type="OrthoDB" id="6154519at2759"/>
<dbReference type="GO" id="GO:0016020">
    <property type="term" value="C:membrane"/>
    <property type="evidence" value="ECO:0007669"/>
    <property type="project" value="TreeGrafter"/>
</dbReference>
<protein>
    <submittedName>
        <fullName evidence="2">Uncharacterized protein LOC111123750</fullName>
    </submittedName>
</protein>
<name>A0A8B8D1R6_CRAVI</name>
<dbReference type="RefSeq" id="XP_022322018.1">
    <property type="nucleotide sequence ID" value="XM_022466310.1"/>
</dbReference>
<dbReference type="KEGG" id="cvn:111123750"/>
<sequence length="630" mass="72817">MKGTYDVTDVFSLIVCKQHPCFINMESFMNEIKRHICLDIDQKELSDIKESIVTLLGRLLKSLEHVNDRLVVKRIVSCGSMEEGTRNWKFSKHNREPIIEFDFLGLLNDPTDSRITFTEHCSGFMTVLHENEKYLHYSYNKAGNSLQGDRISFSFGYDLMKSVNFMCNCFHFDDTLQFLQKDECCKYVVQGTVTQTGEGCEICTEHKSSGYMQIATGSDVGSPYYYDCSLVFKWTSHSHSLLVPDPKNCNEKRCQDFLYILVDFLPAFEVFKQNRGVDAIKISPDDRSSDFNHECYLVPKMCKKRHQTCWKIADCEIEIKSLKNTSQNHRVAYMIMKFLCDKLFAGFVDDGSIPTTYRIKTIVLHHIQECETCEVFTCLQKLLHTMAISFSHQSLSHFVNGANLLLANAQDRLPVQNKACHKNRCIVVSECFYFIQQLLMTENLSKTLHIGNFTVQSLIELLKCIGKAFHLAWSQTEVEPMYCVNKEKLLFFLEKLLYKLIISKEKFINLFGCETNFSSMVMKQCSRAIHWTAHLRVWEYESVREMYQSHHLECPDPPGRKASSEEIILQEAKMFCGFHSWSYEDQAKWIAKLANSRDPGDIVTALKAVDIYFVDEKTTKPGQITAESFK</sequence>
<dbReference type="GeneID" id="111123750"/>
<dbReference type="Proteomes" id="UP000694844">
    <property type="component" value="Chromosome 3"/>
</dbReference>
<evidence type="ECO:0000313" key="2">
    <source>
        <dbReference type="RefSeq" id="XP_022322018.1"/>
    </source>
</evidence>
<proteinExistence type="predicted"/>
<organism evidence="1 2">
    <name type="scientific">Crassostrea virginica</name>
    <name type="common">Eastern oyster</name>
    <dbReference type="NCBI Taxonomy" id="6565"/>
    <lineage>
        <taxon>Eukaryota</taxon>
        <taxon>Metazoa</taxon>
        <taxon>Spiralia</taxon>
        <taxon>Lophotrochozoa</taxon>
        <taxon>Mollusca</taxon>
        <taxon>Bivalvia</taxon>
        <taxon>Autobranchia</taxon>
        <taxon>Pteriomorphia</taxon>
        <taxon>Ostreida</taxon>
        <taxon>Ostreoidea</taxon>
        <taxon>Ostreidae</taxon>
        <taxon>Crassostrea</taxon>
    </lineage>
</organism>
<dbReference type="AlphaFoldDB" id="A0A8B8D1R6"/>
<keyword evidence="1" id="KW-1185">Reference proteome</keyword>
<dbReference type="PANTHER" id="PTHR10656">
    <property type="entry name" value="CELL FATE DETERMINING PROTEIN MAB21-RELATED"/>
    <property type="match status" value="1"/>
</dbReference>
<dbReference type="PANTHER" id="PTHR10656:SF8">
    <property type="entry name" value="INOSITOL 1,4,5-TRISPHOSPHATE RECEPTOR-INTERACTING PROTEIN"/>
    <property type="match status" value="1"/>
</dbReference>
<gene>
    <name evidence="2" type="primary">LOC111123750</name>
</gene>
<reference evidence="2" key="1">
    <citation type="submission" date="2025-08" db="UniProtKB">
        <authorList>
            <consortium name="RefSeq"/>
        </authorList>
    </citation>
    <scope>IDENTIFICATION</scope>
    <source>
        <tissue evidence="2">Whole sample</tissue>
    </source>
</reference>